<dbReference type="EMBL" id="MT142401">
    <property type="protein sequence ID" value="QJA79980.1"/>
    <property type="molecule type" value="Genomic_DNA"/>
</dbReference>
<sequence>MSLASERAAIRAGVTNSRTSSGAAERRATGQRIVAERRGESVVEDLNRLQRPARTVRTLRSVPAVGGVPALRGRGSYVAPPPATGGGGIASPLTETNYALREFHDSRYFTTVDGIFVWQIDPPKKFVMEDANGATVEQIFAEPA</sequence>
<organism evidence="3">
    <name type="scientific">viral metagenome</name>
    <dbReference type="NCBI Taxonomy" id="1070528"/>
    <lineage>
        <taxon>unclassified sequences</taxon>
        <taxon>metagenomes</taxon>
        <taxon>organismal metagenomes</taxon>
    </lineage>
</organism>
<feature type="region of interest" description="Disordered" evidence="1">
    <location>
        <begin position="1"/>
        <end position="31"/>
    </location>
</feature>
<name>A0A6M3KDM6_9ZZZZ</name>
<evidence type="ECO:0000313" key="3">
    <source>
        <dbReference type="EMBL" id="QJA79980.1"/>
    </source>
</evidence>
<proteinExistence type="predicted"/>
<evidence type="ECO:0000256" key="1">
    <source>
        <dbReference type="SAM" id="MobiDB-lite"/>
    </source>
</evidence>
<evidence type="ECO:0000313" key="2">
    <source>
        <dbReference type="EMBL" id="QJA64760.1"/>
    </source>
</evidence>
<protein>
    <submittedName>
        <fullName evidence="3">Uncharacterized protein</fullName>
    </submittedName>
</protein>
<gene>
    <name evidence="3" type="ORF">MM415A00805_0007</name>
    <name evidence="2" type="ORF">MM415B00468_0047</name>
</gene>
<reference evidence="3" key="1">
    <citation type="submission" date="2020-03" db="EMBL/GenBank/DDBJ databases">
        <title>The deep terrestrial virosphere.</title>
        <authorList>
            <person name="Holmfeldt K."/>
            <person name="Nilsson E."/>
            <person name="Simone D."/>
            <person name="Lopez-Fernandez M."/>
            <person name="Wu X."/>
            <person name="de Brujin I."/>
            <person name="Lundin D."/>
            <person name="Andersson A."/>
            <person name="Bertilsson S."/>
            <person name="Dopson M."/>
        </authorList>
    </citation>
    <scope>NUCLEOTIDE SEQUENCE</scope>
    <source>
        <strain evidence="3">MM415A00805</strain>
        <strain evidence="2">MM415B00468</strain>
    </source>
</reference>
<accession>A0A6M3KDM6</accession>
<dbReference type="EMBL" id="MT141525">
    <property type="protein sequence ID" value="QJA64760.1"/>
    <property type="molecule type" value="Genomic_DNA"/>
</dbReference>
<feature type="region of interest" description="Disordered" evidence="1">
    <location>
        <begin position="71"/>
        <end position="90"/>
    </location>
</feature>
<dbReference type="AlphaFoldDB" id="A0A6M3KDM6"/>